<dbReference type="InterPro" id="IPR039323">
    <property type="entry name" value="ANKRD_45/46/60"/>
</dbReference>
<protein>
    <recommendedName>
        <fullName evidence="4">Ankyrin repeat protein</fullName>
    </recommendedName>
</protein>
<feature type="non-terminal residue" evidence="2">
    <location>
        <position position="135"/>
    </location>
</feature>
<dbReference type="Gene3D" id="1.25.40.20">
    <property type="entry name" value="Ankyrin repeat-containing domain"/>
    <property type="match status" value="2"/>
</dbReference>
<evidence type="ECO:0000313" key="3">
    <source>
        <dbReference type="Proteomes" id="UP000250140"/>
    </source>
</evidence>
<sequence>LLLDHGADPDARNFSSRTPIQEATMRRFKSIVQVLLDYGADVSPRDAVGWTPLHEAAFHQILHIAELLVERGADIGAITYEDEESMLHLAAREGKRESVAFFLRKGTNPKLRTKYGKTAADLALESGNGAIAQLI</sequence>
<dbReference type="PROSITE" id="PS50297">
    <property type="entry name" value="ANK_REP_REGION"/>
    <property type="match status" value="2"/>
</dbReference>
<keyword evidence="3" id="KW-1185">Reference proteome</keyword>
<proteinExistence type="predicted"/>
<keyword evidence="1" id="KW-0040">ANK repeat</keyword>
<feature type="repeat" description="ANK" evidence="1">
    <location>
        <begin position="82"/>
        <end position="114"/>
    </location>
</feature>
<organism evidence="2 3">
    <name type="scientific">Glonium stellatum</name>
    <dbReference type="NCBI Taxonomy" id="574774"/>
    <lineage>
        <taxon>Eukaryota</taxon>
        <taxon>Fungi</taxon>
        <taxon>Dikarya</taxon>
        <taxon>Ascomycota</taxon>
        <taxon>Pezizomycotina</taxon>
        <taxon>Dothideomycetes</taxon>
        <taxon>Pleosporomycetidae</taxon>
        <taxon>Gloniales</taxon>
        <taxon>Gloniaceae</taxon>
        <taxon>Glonium</taxon>
    </lineage>
</organism>
<feature type="repeat" description="ANK" evidence="1">
    <location>
        <begin position="48"/>
        <end position="80"/>
    </location>
</feature>
<dbReference type="InterPro" id="IPR036770">
    <property type="entry name" value="Ankyrin_rpt-contain_sf"/>
</dbReference>
<dbReference type="SUPFAM" id="SSF48403">
    <property type="entry name" value="Ankyrin repeat"/>
    <property type="match status" value="1"/>
</dbReference>
<feature type="non-terminal residue" evidence="2">
    <location>
        <position position="1"/>
    </location>
</feature>
<name>A0A8E2EQZ5_9PEZI</name>
<evidence type="ECO:0000256" key="1">
    <source>
        <dbReference type="PROSITE-ProRule" id="PRU00023"/>
    </source>
</evidence>
<dbReference type="PROSITE" id="PS50088">
    <property type="entry name" value="ANK_REPEAT"/>
    <property type="match status" value="3"/>
</dbReference>
<gene>
    <name evidence="2" type="ORF">AOQ84DRAFT_273732</name>
</gene>
<dbReference type="EMBL" id="KV750785">
    <property type="protein sequence ID" value="OCL03234.1"/>
    <property type="molecule type" value="Genomic_DNA"/>
</dbReference>
<evidence type="ECO:0000313" key="2">
    <source>
        <dbReference type="EMBL" id="OCL03234.1"/>
    </source>
</evidence>
<dbReference type="SMART" id="SM00248">
    <property type="entry name" value="ANK"/>
    <property type="match status" value="3"/>
</dbReference>
<dbReference type="AlphaFoldDB" id="A0A8E2EQZ5"/>
<dbReference type="Pfam" id="PF12796">
    <property type="entry name" value="Ank_2"/>
    <property type="match status" value="1"/>
</dbReference>
<dbReference type="Pfam" id="PF00023">
    <property type="entry name" value="Ank"/>
    <property type="match status" value="1"/>
</dbReference>
<dbReference type="PANTHER" id="PTHR22677:SF4">
    <property type="entry name" value="USHER SYNDROME TYPE-1G PROTEIN-LIKE PROTEIN"/>
    <property type="match status" value="1"/>
</dbReference>
<dbReference type="OrthoDB" id="539213at2759"/>
<reference evidence="2 3" key="1">
    <citation type="journal article" date="2016" name="Nat. Commun.">
        <title>Ectomycorrhizal ecology is imprinted in the genome of the dominant symbiotic fungus Cenococcum geophilum.</title>
        <authorList>
            <consortium name="DOE Joint Genome Institute"/>
            <person name="Peter M."/>
            <person name="Kohler A."/>
            <person name="Ohm R.A."/>
            <person name="Kuo A."/>
            <person name="Krutzmann J."/>
            <person name="Morin E."/>
            <person name="Arend M."/>
            <person name="Barry K.W."/>
            <person name="Binder M."/>
            <person name="Choi C."/>
            <person name="Clum A."/>
            <person name="Copeland A."/>
            <person name="Grisel N."/>
            <person name="Haridas S."/>
            <person name="Kipfer T."/>
            <person name="LaButti K."/>
            <person name="Lindquist E."/>
            <person name="Lipzen A."/>
            <person name="Maire R."/>
            <person name="Meier B."/>
            <person name="Mihaltcheva S."/>
            <person name="Molinier V."/>
            <person name="Murat C."/>
            <person name="Poggeler S."/>
            <person name="Quandt C.A."/>
            <person name="Sperisen C."/>
            <person name="Tritt A."/>
            <person name="Tisserant E."/>
            <person name="Crous P.W."/>
            <person name="Henrissat B."/>
            <person name="Nehls U."/>
            <person name="Egli S."/>
            <person name="Spatafora J.W."/>
            <person name="Grigoriev I.V."/>
            <person name="Martin F.M."/>
        </authorList>
    </citation>
    <scope>NUCLEOTIDE SEQUENCE [LARGE SCALE GENOMIC DNA]</scope>
    <source>
        <strain evidence="2 3">CBS 207.34</strain>
    </source>
</reference>
<feature type="repeat" description="ANK" evidence="1">
    <location>
        <begin position="15"/>
        <end position="47"/>
    </location>
</feature>
<accession>A0A8E2EQZ5</accession>
<dbReference type="InterPro" id="IPR002110">
    <property type="entry name" value="Ankyrin_rpt"/>
</dbReference>
<dbReference type="PANTHER" id="PTHR22677">
    <property type="entry name" value="ANKYRIN REPEAT DOMAIN-CONTAINING PROTEIN 60"/>
    <property type="match status" value="1"/>
</dbReference>
<evidence type="ECO:0008006" key="4">
    <source>
        <dbReference type="Google" id="ProtNLM"/>
    </source>
</evidence>
<dbReference type="Proteomes" id="UP000250140">
    <property type="component" value="Unassembled WGS sequence"/>
</dbReference>